<dbReference type="InterPro" id="IPR011050">
    <property type="entry name" value="Pectin_lyase_fold/virulence"/>
</dbReference>
<reference evidence="1 2" key="1">
    <citation type="submission" date="2019-03" db="EMBL/GenBank/DDBJ databases">
        <title>Genomic Encyclopedia of Type Strains, Phase IV (KMG-IV): sequencing the most valuable type-strain genomes for metagenomic binning, comparative biology and taxonomic classification.</title>
        <authorList>
            <person name="Goeker M."/>
        </authorList>
    </citation>
    <scope>NUCLEOTIDE SEQUENCE [LARGE SCALE GENOMIC DNA]</scope>
    <source>
        <strain evidence="1 2">DSM 25488</strain>
    </source>
</reference>
<sequence length="642" mass="66642">MKTNVLAAVCFSGLCKSVSKPWVMFFCLCGPHVLLASSGKVQSRISHDLALYQAFESVSQSINSTEQGGFVTIGADAACDFDSTVVGIQAAIQSGASEVRIASNGSYQENIILDNQSIALRGGFADCADADINLQVFSHFALIDGSALMEPVIYISGADAVQQIRLENLSLEGGTSVFPKFGGGLSVDLAAVDLQMLRVVIRNNNGPSGAGVNINAGAGAITVTGREVVIQDNDSPSIGGGLSCEGPASIVLAGMSLINNNDGNLGGGVYLRNGCVVSMYSELFYDALTFVSGIFNNNSASNGGGAYLFNGSELFLFGQRMCDGSSCLGSNQVPIHLSGNQSGNSAGLAGNGGGFFMAQSANPNHFYANGLYMTSNSAREDGGGGFIDASSVVVIERRVGTCWTPDRCNLIIDNSSGTDTGLGGAFYVDGGQLTVSQVYFEENRADVGTAINATGETAQVTVEGSIFDDNGDDGNDGFSDFSVVRASLGAEITIRHSTLADNSLQGSVFDIGVASDSSLNLLNSIVHDPGSGDLFGPVSGTLLVNCILAHESSSFSGSGVLVADPQFFDRLGGNFHLNPISPAIDLCDDIAMLNALDIDTENRGWDDPQNAHGIGAFHDAGADESYVNDIIFIDGFENILAR</sequence>
<dbReference type="RefSeq" id="WP_099018880.1">
    <property type="nucleotide sequence ID" value="NZ_NIHB01000002.1"/>
</dbReference>
<evidence type="ECO:0000313" key="1">
    <source>
        <dbReference type="EMBL" id="TDR17516.1"/>
    </source>
</evidence>
<protein>
    <submittedName>
        <fullName evidence="1">Uncharacterized protein</fullName>
    </submittedName>
</protein>
<organism evidence="1 2">
    <name type="scientific">Marinicella litoralis</name>
    <dbReference type="NCBI Taxonomy" id="644220"/>
    <lineage>
        <taxon>Bacteria</taxon>
        <taxon>Pseudomonadati</taxon>
        <taxon>Pseudomonadota</taxon>
        <taxon>Gammaproteobacteria</taxon>
        <taxon>Lysobacterales</taxon>
        <taxon>Marinicellaceae</taxon>
        <taxon>Marinicella</taxon>
    </lineage>
</organism>
<dbReference type="SUPFAM" id="SSF51126">
    <property type="entry name" value="Pectin lyase-like"/>
    <property type="match status" value="2"/>
</dbReference>
<comment type="caution">
    <text evidence="1">The sequence shown here is derived from an EMBL/GenBank/DDBJ whole genome shotgun (WGS) entry which is preliminary data.</text>
</comment>
<accession>A0A4R6XDX5</accession>
<dbReference type="EMBL" id="SNZB01000006">
    <property type="protein sequence ID" value="TDR17516.1"/>
    <property type="molecule type" value="Genomic_DNA"/>
</dbReference>
<dbReference type="Proteomes" id="UP000295724">
    <property type="component" value="Unassembled WGS sequence"/>
</dbReference>
<keyword evidence="2" id="KW-1185">Reference proteome</keyword>
<dbReference type="AlphaFoldDB" id="A0A4R6XDX5"/>
<evidence type="ECO:0000313" key="2">
    <source>
        <dbReference type="Proteomes" id="UP000295724"/>
    </source>
</evidence>
<name>A0A4R6XDX5_9GAMM</name>
<gene>
    <name evidence="1" type="ORF">C8D91_2575</name>
</gene>
<proteinExistence type="predicted"/>
<dbReference type="OrthoDB" id="5410062at2"/>